<reference evidence="1" key="1">
    <citation type="submission" date="2013-12" db="EMBL/GenBank/DDBJ databases">
        <title>A Varibaculum cambriense genome reconstructed from a premature infant gut community with otherwise low bacterial novelty that shifts toward anaerobic metabolism during the third week of life.</title>
        <authorList>
            <person name="Brown C.T."/>
            <person name="Sharon I."/>
            <person name="Thomas B.C."/>
            <person name="Castelle C.J."/>
            <person name="Morowitz M.J."/>
            <person name="Banfield J.F."/>
        </authorList>
    </citation>
    <scope>NUCLEOTIDE SEQUENCE</scope>
</reference>
<accession>W1Y505</accession>
<organism evidence="1">
    <name type="scientific">human gut metagenome</name>
    <dbReference type="NCBI Taxonomy" id="408170"/>
    <lineage>
        <taxon>unclassified sequences</taxon>
        <taxon>metagenomes</taxon>
        <taxon>organismal metagenomes</taxon>
    </lineage>
</organism>
<dbReference type="EMBL" id="AZMM01008160">
    <property type="protein sequence ID" value="ETJ37627.1"/>
    <property type="molecule type" value="Genomic_DNA"/>
</dbReference>
<protein>
    <submittedName>
        <fullName evidence="1">Uncharacterized protein</fullName>
    </submittedName>
</protein>
<name>W1Y505_9ZZZZ</name>
<comment type="caution">
    <text evidence="1">The sequence shown here is derived from an EMBL/GenBank/DDBJ whole genome shotgun (WGS) entry which is preliminary data.</text>
</comment>
<evidence type="ECO:0000313" key="1">
    <source>
        <dbReference type="EMBL" id="ETJ37627.1"/>
    </source>
</evidence>
<dbReference type="AlphaFoldDB" id="W1Y505"/>
<sequence>TAREIHDGSLNLKLLKFHPLIVVFAIRIAVDSCG</sequence>
<proteinExistence type="predicted"/>
<feature type="non-terminal residue" evidence="1">
    <location>
        <position position="1"/>
    </location>
</feature>
<gene>
    <name evidence="1" type="ORF">Q604_UNBC08160G0001</name>
</gene>